<dbReference type="HOGENOM" id="CLU_3231918_0_0_9"/>
<keyword evidence="2" id="KW-1185">Reference proteome</keyword>
<organism evidence="1 2">
    <name type="scientific">Clostridium scatologenes</name>
    <dbReference type="NCBI Taxonomy" id="1548"/>
    <lineage>
        <taxon>Bacteria</taxon>
        <taxon>Bacillati</taxon>
        <taxon>Bacillota</taxon>
        <taxon>Clostridia</taxon>
        <taxon>Eubacteriales</taxon>
        <taxon>Clostridiaceae</taxon>
        <taxon>Clostridium</taxon>
    </lineage>
</organism>
<proteinExistence type="predicted"/>
<protein>
    <submittedName>
        <fullName evidence="1">Uncharacterized protein</fullName>
    </submittedName>
</protein>
<dbReference type="EMBL" id="CP009933">
    <property type="protein sequence ID" value="AKA68951.1"/>
    <property type="molecule type" value="Genomic_DNA"/>
</dbReference>
<dbReference type="Proteomes" id="UP000033115">
    <property type="component" value="Chromosome"/>
</dbReference>
<sequence>MFILEVLVLSAANAIVEIPNIKDAVKTDIIVFSFLNPLSVPLI</sequence>
<gene>
    <name evidence="1" type="ORF">CSCA_1826</name>
</gene>
<evidence type="ECO:0000313" key="2">
    <source>
        <dbReference type="Proteomes" id="UP000033115"/>
    </source>
</evidence>
<name>A0A0E3GQP9_CLOSL</name>
<accession>A0A0E3GQP9</accession>
<dbReference type="AlphaFoldDB" id="A0A0E3GQP9"/>
<reference evidence="1 2" key="1">
    <citation type="journal article" date="2015" name="J. Biotechnol.">
        <title>Complete genome sequence of a malodorant-producing acetogen, Clostridium scatologenes ATCC 25775(T).</title>
        <authorList>
            <person name="Zhu Z."/>
            <person name="Guo T."/>
            <person name="Zheng H."/>
            <person name="Song T."/>
            <person name="Ouyang P."/>
            <person name="Xie J."/>
        </authorList>
    </citation>
    <scope>NUCLEOTIDE SEQUENCE [LARGE SCALE GENOMIC DNA]</scope>
    <source>
        <strain evidence="1 2">ATCC 25775</strain>
    </source>
</reference>
<evidence type="ECO:0000313" key="1">
    <source>
        <dbReference type="EMBL" id="AKA68951.1"/>
    </source>
</evidence>
<dbReference type="KEGG" id="csq:CSCA_1826"/>